<comment type="caution">
    <text evidence="2">The sequence shown here is derived from an EMBL/GenBank/DDBJ whole genome shotgun (WGS) entry which is preliminary data.</text>
</comment>
<evidence type="ECO:0000313" key="4">
    <source>
        <dbReference type="Proteomes" id="UP000663872"/>
    </source>
</evidence>
<accession>A0A818HC48</accession>
<protein>
    <submittedName>
        <fullName evidence="2">Uncharacterized protein</fullName>
    </submittedName>
</protein>
<evidence type="ECO:0000313" key="3">
    <source>
        <dbReference type="EMBL" id="CAF3588288.1"/>
    </source>
</evidence>
<proteinExistence type="predicted"/>
<feature type="compositionally biased region" description="Polar residues" evidence="1">
    <location>
        <begin position="1"/>
        <end position="10"/>
    </location>
</feature>
<evidence type="ECO:0000256" key="1">
    <source>
        <dbReference type="SAM" id="MobiDB-lite"/>
    </source>
</evidence>
<reference evidence="2" key="1">
    <citation type="submission" date="2021-02" db="EMBL/GenBank/DDBJ databases">
        <authorList>
            <person name="Nowell W R."/>
        </authorList>
    </citation>
    <scope>NUCLEOTIDE SEQUENCE</scope>
</reference>
<sequence length="113" mass="12760">MSSLSGSLATTKDRSEIRRNAMTPSNSISSATTSNRSISIDTKNNLNRDRKNLSTRNSSSKKTITLNRSRQRQSLSKSSRQTSSSRPLIDAYRFRDTLRINNTHFSSPHSKIR</sequence>
<dbReference type="EMBL" id="CAJNYT010002938">
    <property type="protein sequence ID" value="CAF3505546.1"/>
    <property type="molecule type" value="Genomic_DNA"/>
</dbReference>
<feature type="compositionally biased region" description="Low complexity" evidence="1">
    <location>
        <begin position="72"/>
        <end position="86"/>
    </location>
</feature>
<feature type="compositionally biased region" description="Polar residues" evidence="1">
    <location>
        <begin position="22"/>
        <end position="45"/>
    </location>
</feature>
<dbReference type="Proteomes" id="UP000663833">
    <property type="component" value="Unassembled WGS sequence"/>
</dbReference>
<feature type="compositionally biased region" description="Polar residues" evidence="1">
    <location>
        <begin position="54"/>
        <end position="67"/>
    </location>
</feature>
<feature type="region of interest" description="Disordered" evidence="1">
    <location>
        <begin position="1"/>
        <end position="89"/>
    </location>
</feature>
<gene>
    <name evidence="2" type="ORF">GRG538_LOCUS17867</name>
    <name evidence="3" type="ORF">LUA448_LOCUS29809</name>
</gene>
<organism evidence="2 4">
    <name type="scientific">Rotaria socialis</name>
    <dbReference type="NCBI Taxonomy" id="392032"/>
    <lineage>
        <taxon>Eukaryota</taxon>
        <taxon>Metazoa</taxon>
        <taxon>Spiralia</taxon>
        <taxon>Gnathifera</taxon>
        <taxon>Rotifera</taxon>
        <taxon>Eurotatoria</taxon>
        <taxon>Bdelloidea</taxon>
        <taxon>Philodinida</taxon>
        <taxon>Philodinidae</taxon>
        <taxon>Rotaria</taxon>
    </lineage>
</organism>
<name>A0A818HC48_9BILA</name>
<dbReference type="Proteomes" id="UP000663872">
    <property type="component" value="Unassembled WGS sequence"/>
</dbReference>
<dbReference type="AlphaFoldDB" id="A0A818HC48"/>
<evidence type="ECO:0000313" key="2">
    <source>
        <dbReference type="EMBL" id="CAF3505546.1"/>
    </source>
</evidence>
<dbReference type="EMBL" id="CAJNYD010004296">
    <property type="protein sequence ID" value="CAF3588288.1"/>
    <property type="molecule type" value="Genomic_DNA"/>
</dbReference>